<dbReference type="Pfam" id="PF00586">
    <property type="entry name" value="AIRS"/>
    <property type="match status" value="1"/>
</dbReference>
<gene>
    <name evidence="4" type="ORF">H9831_03860</name>
</gene>
<dbReference type="Gene3D" id="3.90.650.10">
    <property type="entry name" value="PurM-like C-terminal domain"/>
    <property type="match status" value="1"/>
</dbReference>
<dbReference type="AlphaFoldDB" id="A0A9D1YN97"/>
<evidence type="ECO:0000313" key="5">
    <source>
        <dbReference type="Proteomes" id="UP000824007"/>
    </source>
</evidence>
<evidence type="ECO:0000256" key="1">
    <source>
        <dbReference type="ARBA" id="ARBA00006243"/>
    </source>
</evidence>
<dbReference type="Pfam" id="PF02769">
    <property type="entry name" value="AIRS_C"/>
    <property type="match status" value="1"/>
</dbReference>
<dbReference type="EMBL" id="DXDD01000048">
    <property type="protein sequence ID" value="HIY59806.1"/>
    <property type="molecule type" value="Genomic_DNA"/>
</dbReference>
<dbReference type="InterPro" id="IPR016188">
    <property type="entry name" value="PurM-like_N"/>
</dbReference>
<reference evidence="4" key="2">
    <citation type="submission" date="2021-04" db="EMBL/GenBank/DDBJ databases">
        <authorList>
            <person name="Gilroy R."/>
        </authorList>
    </citation>
    <scope>NUCLEOTIDE SEQUENCE</scope>
    <source>
        <strain evidence="4">ChiSxjej3B15-24422</strain>
    </source>
</reference>
<accession>A0A9D1YN97</accession>
<protein>
    <submittedName>
        <fullName evidence="4">Hydrogenase maturation factor</fullName>
    </submittedName>
</protein>
<evidence type="ECO:0000259" key="2">
    <source>
        <dbReference type="Pfam" id="PF00586"/>
    </source>
</evidence>
<sequence length="329" mass="34544">MNIGKIQESVLKRSVFRQLKTKRQEVLFGAGPGEDCAILTFPSGQELLVSAQAAAKTGCDAALYGIHAAVNNIAADGGKPAAVWLTVLLPASAEETELKAVMEQAEQVCAKLDVQIAGGHTEVTSAVNRTVVSVTAAGSAPSGETVSASGLHAGAQLIAAGWIALAGTAMAAKEKRKELLSRFPEYLVEEAERFLGSLSVLPAAEAVRECGCGVCAMTDLAEGGIFGALWEMAEASGVGLEIDLKKIPIRQETVEICNFLDLNPYELLSGGSLLIGADDGYTLAERLQKAGIPAAVIGRAMPGNDRVVRNGEEKRFLGPVRMDEIHKIF</sequence>
<dbReference type="GO" id="GO:0051604">
    <property type="term" value="P:protein maturation"/>
    <property type="evidence" value="ECO:0007669"/>
    <property type="project" value="TreeGrafter"/>
</dbReference>
<dbReference type="InterPro" id="IPR036921">
    <property type="entry name" value="PurM-like_N_sf"/>
</dbReference>
<dbReference type="InterPro" id="IPR011854">
    <property type="entry name" value="HypE"/>
</dbReference>
<dbReference type="SUPFAM" id="SSF56042">
    <property type="entry name" value="PurM C-terminal domain-like"/>
    <property type="match status" value="1"/>
</dbReference>
<dbReference type="Gene3D" id="3.30.1330.10">
    <property type="entry name" value="PurM-like, N-terminal domain"/>
    <property type="match status" value="1"/>
</dbReference>
<dbReference type="SUPFAM" id="SSF55326">
    <property type="entry name" value="PurM N-terminal domain-like"/>
    <property type="match status" value="1"/>
</dbReference>
<comment type="similarity">
    <text evidence="1">Belongs to the HypE family.</text>
</comment>
<dbReference type="InterPro" id="IPR010918">
    <property type="entry name" value="PurM-like_C_dom"/>
</dbReference>
<reference evidence="4" key="1">
    <citation type="journal article" date="2021" name="PeerJ">
        <title>Extensive microbial diversity within the chicken gut microbiome revealed by metagenomics and culture.</title>
        <authorList>
            <person name="Gilroy R."/>
            <person name="Ravi A."/>
            <person name="Getino M."/>
            <person name="Pursley I."/>
            <person name="Horton D.L."/>
            <person name="Alikhan N.F."/>
            <person name="Baker D."/>
            <person name="Gharbi K."/>
            <person name="Hall N."/>
            <person name="Watson M."/>
            <person name="Adriaenssens E.M."/>
            <person name="Foster-Nyarko E."/>
            <person name="Jarju S."/>
            <person name="Secka A."/>
            <person name="Antonio M."/>
            <person name="Oren A."/>
            <person name="Chaudhuri R.R."/>
            <person name="La Ragione R."/>
            <person name="Hildebrand F."/>
            <person name="Pallen M.J."/>
        </authorList>
    </citation>
    <scope>NUCLEOTIDE SEQUENCE</scope>
    <source>
        <strain evidence="4">ChiSxjej3B15-24422</strain>
    </source>
</reference>
<evidence type="ECO:0000259" key="3">
    <source>
        <dbReference type="Pfam" id="PF02769"/>
    </source>
</evidence>
<feature type="domain" description="PurM-like N-terminal" evidence="2">
    <location>
        <begin position="33"/>
        <end position="139"/>
    </location>
</feature>
<organism evidence="4 5">
    <name type="scientific">Candidatus Eisenbergiella pullistercoris</name>
    <dbReference type="NCBI Taxonomy" id="2838555"/>
    <lineage>
        <taxon>Bacteria</taxon>
        <taxon>Bacillati</taxon>
        <taxon>Bacillota</taxon>
        <taxon>Clostridia</taxon>
        <taxon>Lachnospirales</taxon>
        <taxon>Lachnospiraceae</taxon>
        <taxon>Eisenbergiella</taxon>
    </lineage>
</organism>
<proteinExistence type="inferred from homology"/>
<evidence type="ECO:0000313" key="4">
    <source>
        <dbReference type="EMBL" id="HIY59806.1"/>
    </source>
</evidence>
<dbReference type="PANTHER" id="PTHR30303">
    <property type="entry name" value="HYDROGENASE ISOENZYMES FORMATION PROTEIN HYPE"/>
    <property type="match status" value="1"/>
</dbReference>
<comment type="caution">
    <text evidence="4">The sequence shown here is derived from an EMBL/GenBank/DDBJ whole genome shotgun (WGS) entry which is preliminary data.</text>
</comment>
<dbReference type="PANTHER" id="PTHR30303:SF4">
    <property type="entry name" value="HYDROGENASE EXPRESSION_FORMATION PROTEIN HYPE"/>
    <property type="match status" value="1"/>
</dbReference>
<name>A0A9D1YN97_9FIRM</name>
<dbReference type="InterPro" id="IPR036676">
    <property type="entry name" value="PurM-like_C_sf"/>
</dbReference>
<dbReference type="Proteomes" id="UP000824007">
    <property type="component" value="Unassembled WGS sequence"/>
</dbReference>
<feature type="domain" description="PurM-like C-terminal" evidence="3">
    <location>
        <begin position="154"/>
        <end position="305"/>
    </location>
</feature>